<comment type="caution">
    <text evidence="13">The sequence shown here is derived from an EMBL/GenBank/DDBJ whole genome shotgun (WGS) entry which is preliminary data.</text>
</comment>
<protein>
    <recommendedName>
        <fullName evidence="12">SSD domain-containing protein</fullName>
    </recommendedName>
</protein>
<gene>
    <name evidence="13" type="ORF">N0V83_006896</name>
</gene>
<name>A0A9W8Y5B3_9PLEO</name>
<dbReference type="GO" id="GO:0032936">
    <property type="term" value="C:SREBP-SCAP complex"/>
    <property type="evidence" value="ECO:0007669"/>
    <property type="project" value="TreeGrafter"/>
</dbReference>
<sequence length="1109" mass="122803">MIWYLLYPLRGTTEPPRLSTSHPIRRAFQAHGTATARHWLLSIVLTIVISVLLCYQAVFQTDSSAAAGLRNLPKHVWTSTTEIEGDRPADVVVRQVWVHGDYMNAIDLRVLREATYVQDVLIGSGFDRESTAHSNNPKLSSDPRGCVVPGPGEKWGWHSPLMYWDCSLSVLEEDRDLLGTINAHTRSHSALNITLRPSTVFAGKTFSNTKLRAADALVITVFDQTQSNLGDIWDSRSRQLATELQSDWTIFPRDGHVTRNRLYEFRFRPMTLSDDLFLAASYLVTAVYVILRMMQLRAVKSWFGLLVTIYDDIFRLINVVLETPPEMPPPQRIGNALGEVGHLSVAIAFQNLALLYLCSRLVTPWVADFCVFAAVTLVFDLVFHLTFFVAVLSVDVQRMELSDSLERTELTQPKKKSRQERQAWLSALREGTLPLSTRFAGTVAIFSIIIAINWHFFDSNDKHMSFKILRQKFLSRRYKRNNDSTWSLPPINQARTPAEWLRIQDHNTARELFGFIKPGAHSFVARIYDPLLVVSKGASGRDRPQPPTSLLEGLRRFTQAHAFPAALISVFLIAGVTLLMNYLLWTGLPEDVDEEEDQETILSVKTLPTQQTLDVVRLSSCAKGHLATISLDRSTAIWLHGRSGYLHTTLQTATMKPKLWPIYASAMDEGGSLLALCADTGQVGLWSTTASRFLMFPKVDIRGQVPILFAFTTLTTRTDAEKICLMIVSPDGYLTELEARTGIHHTKQITPKQIVCAQLYTCAKGNNSLVFVTKPGEVHILSLNDNSNSTTEVVAGLDPGPPPGSNPAKIQCIQGVPSLGLIFALRDEEAEVFDFNSRALIHSFQIGHIKPHSFRVMHSARRFCACGAPTVHYLSVAYAEQDTDHMIMQTFTQDDTATSQICLGKAPDREKYQCFGFDCAKESVHYVEPAGVWESTSALGVVGIRRGVGSTASPLAASDDGNPAADSFPLASALKQRARKQRAPNGLFSALDSAFSSRIQTSTTAGDADTWEAWTLSSTGEFYSRPLAPDDPEGTMESCAEDDLFVAAPGPISRLGKRSIAVGFGDTAKIITLGKESFDGSMNIDDGNLDIVLGSYKSRARKGNGRKIQ</sequence>
<dbReference type="PROSITE" id="PS50156">
    <property type="entry name" value="SSD"/>
    <property type="match status" value="1"/>
</dbReference>
<evidence type="ECO:0000256" key="4">
    <source>
        <dbReference type="ARBA" id="ARBA00022692"/>
    </source>
</evidence>
<dbReference type="InterPro" id="IPR030225">
    <property type="entry name" value="SCAP"/>
</dbReference>
<keyword evidence="6" id="KW-0256">Endoplasmic reticulum</keyword>
<evidence type="ECO:0000259" key="12">
    <source>
        <dbReference type="PROSITE" id="PS50156"/>
    </source>
</evidence>
<evidence type="ECO:0000256" key="11">
    <source>
        <dbReference type="SAM" id="Phobius"/>
    </source>
</evidence>
<organism evidence="13 14">
    <name type="scientific">Neocucurbitaria cava</name>
    <dbReference type="NCBI Taxonomy" id="798079"/>
    <lineage>
        <taxon>Eukaryota</taxon>
        <taxon>Fungi</taxon>
        <taxon>Dikarya</taxon>
        <taxon>Ascomycota</taxon>
        <taxon>Pezizomycotina</taxon>
        <taxon>Dothideomycetes</taxon>
        <taxon>Pleosporomycetidae</taxon>
        <taxon>Pleosporales</taxon>
        <taxon>Pleosporineae</taxon>
        <taxon>Cucurbitariaceae</taxon>
        <taxon>Neocucurbitaria</taxon>
    </lineage>
</organism>
<feature type="domain" description="SSD" evidence="12">
    <location>
        <begin position="303"/>
        <end position="394"/>
    </location>
</feature>
<dbReference type="GO" id="GO:0032933">
    <property type="term" value="P:SREBP signaling pathway"/>
    <property type="evidence" value="ECO:0007669"/>
    <property type="project" value="InterPro"/>
</dbReference>
<keyword evidence="8" id="KW-0333">Golgi apparatus</keyword>
<feature type="transmembrane region" description="Helical" evidence="11">
    <location>
        <begin position="39"/>
        <end position="58"/>
    </location>
</feature>
<evidence type="ECO:0000256" key="3">
    <source>
        <dbReference type="ARBA" id="ARBA00022574"/>
    </source>
</evidence>
<dbReference type="GO" id="GO:0000139">
    <property type="term" value="C:Golgi membrane"/>
    <property type="evidence" value="ECO:0007669"/>
    <property type="project" value="UniProtKB-SubCell"/>
</dbReference>
<keyword evidence="7 11" id="KW-1133">Transmembrane helix</keyword>
<keyword evidence="10" id="KW-0325">Glycoprotein</keyword>
<keyword evidence="4 11" id="KW-0812">Transmembrane</keyword>
<dbReference type="PANTHER" id="PTHR46378">
    <property type="entry name" value="STEROL REGULATORY ELEMENT-BINDING PROTEIN CLEAVAGE-ACTIVATING PROTEIN"/>
    <property type="match status" value="1"/>
</dbReference>
<evidence type="ECO:0000313" key="14">
    <source>
        <dbReference type="Proteomes" id="UP001140560"/>
    </source>
</evidence>
<dbReference type="Proteomes" id="UP001140560">
    <property type="component" value="Unassembled WGS sequence"/>
</dbReference>
<dbReference type="GO" id="GO:0045540">
    <property type="term" value="P:regulation of cholesterol biosynthetic process"/>
    <property type="evidence" value="ECO:0007669"/>
    <property type="project" value="TreeGrafter"/>
</dbReference>
<evidence type="ECO:0000256" key="7">
    <source>
        <dbReference type="ARBA" id="ARBA00022989"/>
    </source>
</evidence>
<feature type="transmembrane region" description="Helical" evidence="11">
    <location>
        <begin position="562"/>
        <end position="585"/>
    </location>
</feature>
<dbReference type="GO" id="GO:0032934">
    <property type="term" value="F:sterol binding"/>
    <property type="evidence" value="ECO:0007669"/>
    <property type="project" value="InterPro"/>
</dbReference>
<evidence type="ECO:0000256" key="1">
    <source>
        <dbReference type="ARBA" id="ARBA00004586"/>
    </source>
</evidence>
<reference evidence="13" key="1">
    <citation type="submission" date="2022-10" db="EMBL/GenBank/DDBJ databases">
        <title>Tapping the CABI collections for fungal endophytes: first genome assemblies for Collariella, Neodidymelliopsis, Ascochyta clinopodiicola, Didymella pomorum, Didymosphaeria variabile, Neocosmospora piperis and Neocucurbitaria cava.</title>
        <authorList>
            <person name="Hill R."/>
        </authorList>
    </citation>
    <scope>NUCLEOTIDE SEQUENCE</scope>
    <source>
        <strain evidence="13">IMI 356814</strain>
    </source>
</reference>
<dbReference type="InterPro" id="IPR000731">
    <property type="entry name" value="SSD"/>
</dbReference>
<comment type="subcellular location">
    <subcellularLocation>
        <location evidence="1">Endoplasmic reticulum membrane</location>
    </subcellularLocation>
    <subcellularLocation>
        <location evidence="2">Golgi apparatus membrane</location>
        <topology evidence="2">Multi-pass membrane protein</topology>
    </subcellularLocation>
</comment>
<dbReference type="InterPro" id="IPR053958">
    <property type="entry name" value="HMGCR/SNAP/NPC1-like_SSD"/>
</dbReference>
<evidence type="ECO:0000256" key="6">
    <source>
        <dbReference type="ARBA" id="ARBA00022824"/>
    </source>
</evidence>
<dbReference type="AlphaFoldDB" id="A0A9W8Y5B3"/>
<evidence type="ECO:0000256" key="5">
    <source>
        <dbReference type="ARBA" id="ARBA00022737"/>
    </source>
</evidence>
<dbReference type="SUPFAM" id="SSF50978">
    <property type="entry name" value="WD40 repeat-like"/>
    <property type="match status" value="1"/>
</dbReference>
<dbReference type="EMBL" id="JAPEUY010000012">
    <property type="protein sequence ID" value="KAJ4367315.1"/>
    <property type="molecule type" value="Genomic_DNA"/>
</dbReference>
<evidence type="ECO:0000256" key="8">
    <source>
        <dbReference type="ARBA" id="ARBA00023034"/>
    </source>
</evidence>
<dbReference type="OrthoDB" id="1914839at2759"/>
<evidence type="ECO:0000313" key="13">
    <source>
        <dbReference type="EMBL" id="KAJ4367315.1"/>
    </source>
</evidence>
<evidence type="ECO:0000256" key="2">
    <source>
        <dbReference type="ARBA" id="ARBA00004653"/>
    </source>
</evidence>
<keyword evidence="9 11" id="KW-0472">Membrane</keyword>
<feature type="transmembrane region" description="Helical" evidence="11">
    <location>
        <begin position="276"/>
        <end position="294"/>
    </location>
</feature>
<keyword evidence="3" id="KW-0853">WD repeat</keyword>
<dbReference type="GO" id="GO:0005789">
    <property type="term" value="C:endoplasmic reticulum membrane"/>
    <property type="evidence" value="ECO:0007669"/>
    <property type="project" value="UniProtKB-SubCell"/>
</dbReference>
<evidence type="ECO:0000256" key="9">
    <source>
        <dbReference type="ARBA" id="ARBA00023136"/>
    </source>
</evidence>
<keyword evidence="5" id="KW-0677">Repeat</keyword>
<evidence type="ECO:0000256" key="10">
    <source>
        <dbReference type="ARBA" id="ARBA00023180"/>
    </source>
</evidence>
<dbReference type="Pfam" id="PF12349">
    <property type="entry name" value="Sterol-sensing"/>
    <property type="match status" value="1"/>
</dbReference>
<dbReference type="InterPro" id="IPR036322">
    <property type="entry name" value="WD40_repeat_dom_sf"/>
</dbReference>
<feature type="transmembrane region" description="Helical" evidence="11">
    <location>
        <begin position="439"/>
        <end position="457"/>
    </location>
</feature>
<proteinExistence type="predicted"/>
<feature type="transmembrane region" description="Helical" evidence="11">
    <location>
        <begin position="369"/>
        <end position="394"/>
    </location>
</feature>
<dbReference type="PANTHER" id="PTHR46378:SF1">
    <property type="entry name" value="STEROL REGULATORY ELEMENT-BINDING PROTEIN CLEAVAGE-ACTIVATING PROTEIN"/>
    <property type="match status" value="1"/>
</dbReference>
<keyword evidence="14" id="KW-1185">Reference proteome</keyword>
<accession>A0A9W8Y5B3</accession>